<sequence length="136" mass="14794">MSTPETPSANTSLNDQDDPKQLFGLRLAHVGINAASDEEAEAIAERFETLMGLKRNVVAPISVFSDTAVEIMKGCGRGEHGHIGFHVDDIPAAEKWFEARGFTIDNDSRALNPDGSTHLVYFKEPIGGFAIHITED</sequence>
<dbReference type="SUPFAM" id="SSF54593">
    <property type="entry name" value="Glyoxalase/Bleomycin resistance protein/Dihydroxybiphenyl dioxygenase"/>
    <property type="match status" value="1"/>
</dbReference>
<gene>
    <name evidence="2" type="ORF">IAD17_02650</name>
</gene>
<name>A0A9D1HWW3_9ACTN</name>
<dbReference type="InterPro" id="IPR037523">
    <property type="entry name" value="VOC_core"/>
</dbReference>
<feature type="domain" description="VOC" evidence="1">
    <location>
        <begin position="26"/>
        <end position="136"/>
    </location>
</feature>
<dbReference type="AlphaFoldDB" id="A0A9D1HWW3"/>
<proteinExistence type="predicted"/>
<reference evidence="2" key="2">
    <citation type="journal article" date="2021" name="PeerJ">
        <title>Extensive microbial diversity within the chicken gut microbiome revealed by metagenomics and culture.</title>
        <authorList>
            <person name="Gilroy R."/>
            <person name="Ravi A."/>
            <person name="Getino M."/>
            <person name="Pursley I."/>
            <person name="Horton D.L."/>
            <person name="Alikhan N.F."/>
            <person name="Baker D."/>
            <person name="Gharbi K."/>
            <person name="Hall N."/>
            <person name="Watson M."/>
            <person name="Adriaenssens E.M."/>
            <person name="Foster-Nyarko E."/>
            <person name="Jarju S."/>
            <person name="Secka A."/>
            <person name="Antonio M."/>
            <person name="Oren A."/>
            <person name="Chaudhuri R.R."/>
            <person name="La Ragione R."/>
            <person name="Hildebrand F."/>
            <person name="Pallen M.J."/>
        </authorList>
    </citation>
    <scope>NUCLEOTIDE SEQUENCE</scope>
    <source>
        <strain evidence="2">ChiHjej12B11-29160</strain>
    </source>
</reference>
<dbReference type="EMBL" id="DVMQ01000007">
    <property type="protein sequence ID" value="HIU23807.1"/>
    <property type="molecule type" value="Genomic_DNA"/>
</dbReference>
<accession>A0A9D1HWW3</accession>
<organism evidence="2 3">
    <name type="scientific">Candidatus Coprovicinus avistercoris</name>
    <dbReference type="NCBI Taxonomy" id="2840754"/>
    <lineage>
        <taxon>Bacteria</taxon>
        <taxon>Bacillati</taxon>
        <taxon>Actinomycetota</taxon>
        <taxon>Coriobacteriia</taxon>
        <taxon>Coriobacteriales</taxon>
        <taxon>Coriobacteriaceae</taxon>
        <taxon>Coriobacteriaceae incertae sedis</taxon>
        <taxon>Candidatus Coprovicinus</taxon>
    </lineage>
</organism>
<protein>
    <submittedName>
        <fullName evidence="2">VOC family protein</fullName>
    </submittedName>
</protein>
<dbReference type="Proteomes" id="UP000824078">
    <property type="component" value="Unassembled WGS sequence"/>
</dbReference>
<evidence type="ECO:0000313" key="3">
    <source>
        <dbReference type="Proteomes" id="UP000824078"/>
    </source>
</evidence>
<dbReference type="PROSITE" id="PS51819">
    <property type="entry name" value="VOC"/>
    <property type="match status" value="1"/>
</dbReference>
<evidence type="ECO:0000259" key="1">
    <source>
        <dbReference type="PROSITE" id="PS51819"/>
    </source>
</evidence>
<evidence type="ECO:0000313" key="2">
    <source>
        <dbReference type="EMBL" id="HIU23807.1"/>
    </source>
</evidence>
<dbReference type="Gene3D" id="3.10.180.10">
    <property type="entry name" value="2,3-Dihydroxybiphenyl 1,2-Dioxygenase, domain 1"/>
    <property type="match status" value="1"/>
</dbReference>
<reference evidence="2" key="1">
    <citation type="submission" date="2020-10" db="EMBL/GenBank/DDBJ databases">
        <authorList>
            <person name="Gilroy R."/>
        </authorList>
    </citation>
    <scope>NUCLEOTIDE SEQUENCE</scope>
    <source>
        <strain evidence="2">ChiHjej12B11-29160</strain>
    </source>
</reference>
<dbReference type="InterPro" id="IPR029068">
    <property type="entry name" value="Glyas_Bleomycin-R_OHBP_Dase"/>
</dbReference>
<comment type="caution">
    <text evidence="2">The sequence shown here is derived from an EMBL/GenBank/DDBJ whole genome shotgun (WGS) entry which is preliminary data.</text>
</comment>